<feature type="compositionally biased region" description="Polar residues" evidence="1">
    <location>
        <begin position="378"/>
        <end position="395"/>
    </location>
</feature>
<dbReference type="EMBL" id="OX459119">
    <property type="protein sequence ID" value="CAI9093509.1"/>
    <property type="molecule type" value="Genomic_DNA"/>
</dbReference>
<evidence type="ECO:0000256" key="1">
    <source>
        <dbReference type="SAM" id="MobiDB-lite"/>
    </source>
</evidence>
<protein>
    <submittedName>
        <fullName evidence="2">OLC1v1029020C2</fullName>
    </submittedName>
</protein>
<sequence length="967" mass="104012">MEISKEPAEENSSANSSGSIIQINSIYIELPLLAPDQMDPTHCCDHKFSIRGFSFAKRSSNQKLSSLFPSISVSNDKDLPPIETPNHRYWRCPECSGLEIERAGVQLGTPAEVSLRPVGTNSGIQQVLVPENTEGTQCVGTNAGMQQVLVPENTEDVQSIGTDLGLQLASSEGTSEDIRHIGTISGIQHSSLIRISECIQSIGTNIGKLQGQTAPSTESMKSIVANISASKNAVEFSALLPNTPEIISAEAVDISHTGDKDAPIEPVVDGVEKLADERIKTKTSRLTVGGVAEAPAEKVNTNSGHNGGRGGLHKSTNRKRGLTLTGKDKVTSVEGAANGMPGKNDETENDRGRENENSNGPRRKVRKVRLLTDLLGDQGNSTMKTAEKNLSTSTPLLEPVGSGNAVVEGQVGSEKDAAKDVQSPKKKAKVSREGEDTNDPSNVPSNVKANKKDTGKAIMVIDIPDSDDVETVPSGGEGLFIGTKTERLRRRSEITPPVSKKKSKPTEVLDFSVVRSLPASSVTGRWGSHPSAAPRDQNHVGLLSAGLNGQPSFNKSTRVGLDLSLGSFSTKNNSLDTGSKAFLKKDDVLFGKSNALPTAELKKSCSKGQSLDLNERAAVIPYNSETNNFPIQRETEFLNLGLKEKSINHGKSKESDQRADEFPMDIVELLAKQQHDKKNNNDVNRVVQRLPNRGDAPLTMDDVVRSFGLHAIPLVDTPRGASVASENGRKQQGNPVPFAHMSKNNMKLFQTEGNHKSIYTSSAQNQQKTSSGIQISPSASVRAGLHHNQVREPILSSTSSKQTFGFGIQQKQAAEHHKGKTISDIKLDELKKSEEARFIYKSGDSAVGSKAKGPSDAYKYNNESIPALQLLSLMDGGSSDTAFSLGTTKFPSKPFSPCSYHPRFSRDERQDLTSGSLFLRQSLTKEPPTLGPALSSYQSSRPHSAASSMNIYLLAASCFFVFISSMS</sequence>
<feature type="compositionally biased region" description="Basic residues" evidence="1">
    <location>
        <begin position="311"/>
        <end position="321"/>
    </location>
</feature>
<dbReference type="GO" id="GO:0009910">
    <property type="term" value="P:negative regulation of flower development"/>
    <property type="evidence" value="ECO:0007669"/>
    <property type="project" value="InterPro"/>
</dbReference>
<dbReference type="InterPro" id="IPR034583">
    <property type="entry name" value="EMF1"/>
</dbReference>
<dbReference type="PANTHER" id="PTHR35504">
    <property type="entry name" value="PROTEIN EMBRYONIC FLOWER 1"/>
    <property type="match status" value="1"/>
</dbReference>
<keyword evidence="3" id="KW-1185">Reference proteome</keyword>
<proteinExistence type="predicted"/>
<gene>
    <name evidence="2" type="ORF">OLC1_LOCUS4900</name>
</gene>
<feature type="compositionally biased region" description="Basic and acidic residues" evidence="1">
    <location>
        <begin position="343"/>
        <end position="356"/>
    </location>
</feature>
<feature type="region of interest" description="Disordered" evidence="1">
    <location>
        <begin position="290"/>
        <end position="449"/>
    </location>
</feature>
<evidence type="ECO:0000313" key="2">
    <source>
        <dbReference type="EMBL" id="CAI9093509.1"/>
    </source>
</evidence>
<dbReference type="GO" id="GO:0045892">
    <property type="term" value="P:negative regulation of DNA-templated transcription"/>
    <property type="evidence" value="ECO:0007669"/>
    <property type="project" value="InterPro"/>
</dbReference>
<dbReference type="Proteomes" id="UP001161247">
    <property type="component" value="Chromosome 2"/>
</dbReference>
<organism evidence="2 3">
    <name type="scientific">Oldenlandia corymbosa var. corymbosa</name>
    <dbReference type="NCBI Taxonomy" id="529605"/>
    <lineage>
        <taxon>Eukaryota</taxon>
        <taxon>Viridiplantae</taxon>
        <taxon>Streptophyta</taxon>
        <taxon>Embryophyta</taxon>
        <taxon>Tracheophyta</taxon>
        <taxon>Spermatophyta</taxon>
        <taxon>Magnoliopsida</taxon>
        <taxon>eudicotyledons</taxon>
        <taxon>Gunneridae</taxon>
        <taxon>Pentapetalae</taxon>
        <taxon>asterids</taxon>
        <taxon>lamiids</taxon>
        <taxon>Gentianales</taxon>
        <taxon>Rubiaceae</taxon>
        <taxon>Rubioideae</taxon>
        <taxon>Spermacoceae</taxon>
        <taxon>Hedyotis-Oldenlandia complex</taxon>
        <taxon>Oldenlandia</taxon>
    </lineage>
</organism>
<accession>A0AAV1CD40</accession>
<dbReference type="GO" id="GO:0048367">
    <property type="term" value="P:shoot system development"/>
    <property type="evidence" value="ECO:0007669"/>
    <property type="project" value="InterPro"/>
</dbReference>
<feature type="compositionally biased region" description="Basic and acidic residues" evidence="1">
    <location>
        <begin position="413"/>
        <end position="423"/>
    </location>
</feature>
<dbReference type="PANTHER" id="PTHR35504:SF1">
    <property type="entry name" value="PROTEIN EMBRYONIC FLOWER 1"/>
    <property type="match status" value="1"/>
</dbReference>
<name>A0AAV1CD40_OLDCO</name>
<evidence type="ECO:0000313" key="3">
    <source>
        <dbReference type="Proteomes" id="UP001161247"/>
    </source>
</evidence>
<reference evidence="2" key="1">
    <citation type="submission" date="2023-03" db="EMBL/GenBank/DDBJ databases">
        <authorList>
            <person name="Julca I."/>
        </authorList>
    </citation>
    <scope>NUCLEOTIDE SEQUENCE</scope>
</reference>
<dbReference type="AlphaFoldDB" id="A0AAV1CD40"/>
<feature type="compositionally biased region" description="Polar residues" evidence="1">
    <location>
        <begin position="439"/>
        <end position="448"/>
    </location>
</feature>